<name>A0A411LES9_SPHPI</name>
<dbReference type="EMBL" id="CP065713">
    <property type="protein sequence ID" value="QPT07492.1"/>
    <property type="molecule type" value="Genomic_DNA"/>
</dbReference>
<gene>
    <name evidence="2" type="ORF">HKX06_02015</name>
    <name evidence="3" type="ORF">I6G38_11650</name>
</gene>
<evidence type="ECO:0000313" key="4">
    <source>
        <dbReference type="Proteomes" id="UP000550136"/>
    </source>
</evidence>
<dbReference type="EMBL" id="JABEOU010000006">
    <property type="protein sequence ID" value="NNG56165.1"/>
    <property type="molecule type" value="Genomic_DNA"/>
</dbReference>
<keyword evidence="2" id="KW-0808">Transferase</keyword>
<dbReference type="Gene3D" id="1.20.1050.10">
    <property type="match status" value="1"/>
</dbReference>
<dbReference type="Gene3D" id="3.40.30.10">
    <property type="entry name" value="Glutaredoxin"/>
    <property type="match status" value="1"/>
</dbReference>
<dbReference type="PANTHER" id="PTHR43968:SF6">
    <property type="entry name" value="GLUTATHIONE S-TRANSFERASE OMEGA"/>
    <property type="match status" value="1"/>
</dbReference>
<dbReference type="PANTHER" id="PTHR43968">
    <property type="match status" value="1"/>
</dbReference>
<dbReference type="InterPro" id="IPR036249">
    <property type="entry name" value="Thioredoxin-like_sf"/>
</dbReference>
<dbReference type="InterPro" id="IPR036282">
    <property type="entry name" value="Glutathione-S-Trfase_C_sf"/>
</dbReference>
<organism evidence="2 4">
    <name type="scientific">Sphingomonas paucimobilis</name>
    <name type="common">Pseudomonas paucimobilis</name>
    <dbReference type="NCBI Taxonomy" id="13689"/>
    <lineage>
        <taxon>Bacteria</taxon>
        <taxon>Pseudomonadati</taxon>
        <taxon>Pseudomonadota</taxon>
        <taxon>Alphaproteobacteria</taxon>
        <taxon>Sphingomonadales</taxon>
        <taxon>Sphingomonadaceae</taxon>
        <taxon>Sphingomonas</taxon>
    </lineage>
</organism>
<dbReference type="GO" id="GO:0005737">
    <property type="term" value="C:cytoplasm"/>
    <property type="evidence" value="ECO:0007669"/>
    <property type="project" value="TreeGrafter"/>
</dbReference>
<dbReference type="SUPFAM" id="SSF47616">
    <property type="entry name" value="GST C-terminal domain-like"/>
    <property type="match status" value="1"/>
</dbReference>
<protein>
    <submittedName>
        <fullName evidence="2">Glutathione S-transferase</fullName>
    </submittedName>
</protein>
<dbReference type="OrthoDB" id="9813092at2"/>
<dbReference type="CDD" id="cd03196">
    <property type="entry name" value="GST_C_5"/>
    <property type="match status" value="1"/>
</dbReference>
<dbReference type="PROSITE" id="PS50404">
    <property type="entry name" value="GST_NTER"/>
    <property type="match status" value="1"/>
</dbReference>
<dbReference type="SUPFAM" id="SSF52833">
    <property type="entry name" value="Thioredoxin-like"/>
    <property type="match status" value="1"/>
</dbReference>
<feature type="domain" description="GST N-terminal" evidence="1">
    <location>
        <begin position="2"/>
        <end position="81"/>
    </location>
</feature>
<evidence type="ECO:0000313" key="5">
    <source>
        <dbReference type="Proteomes" id="UP000594836"/>
    </source>
</evidence>
<reference evidence="3 5" key="2">
    <citation type="submission" date="2020-12" db="EMBL/GenBank/DDBJ databases">
        <title>FDA dAtabase for Regulatory Grade micrObial Sequences (FDA-ARGOS): Supporting development and validation of Infectious Disease Dx tests.</title>
        <authorList>
            <person name="Sproer C."/>
            <person name="Gronow S."/>
            <person name="Severitt S."/>
            <person name="Schroder I."/>
            <person name="Tallon L."/>
            <person name="Sadzewicz L."/>
            <person name="Zhao X."/>
            <person name="Boylan J."/>
            <person name="Ott S."/>
            <person name="Bowen H."/>
            <person name="Vavikolanu K."/>
            <person name="Mehta A."/>
            <person name="Aluvathingal J."/>
            <person name="Nadendla S."/>
            <person name="Lowell S."/>
            <person name="Myers T."/>
            <person name="Yan Y."/>
            <person name="Sichtig H."/>
        </authorList>
    </citation>
    <scope>NUCLEOTIDE SEQUENCE [LARGE SCALE GENOMIC DNA]</scope>
    <source>
        <strain evidence="3 5">FDAARGOS_881</strain>
    </source>
</reference>
<evidence type="ECO:0000259" key="1">
    <source>
        <dbReference type="PROSITE" id="PS50404"/>
    </source>
</evidence>
<sequence>MAAHILYSFRRCPFAMRARLALGIGGVRHELREVRLSDKPAELLAASPKGTVPVLVTAEGVVLDESLAIMRWALRIRDPEDWLARDDPALIAANDEVFKHHLDRYKYPDRYGSDPTRHRDLGFEFLQDLEMRIGVGGQLGGTKAGLTDAAVMPFVRQFAGVDGAWFDDLSLPRLKPWLADHLASNLFERIMQKVSPWSPDGPAIVIEGRTNADR</sequence>
<dbReference type="GO" id="GO:0016740">
    <property type="term" value="F:transferase activity"/>
    <property type="evidence" value="ECO:0007669"/>
    <property type="project" value="UniProtKB-KW"/>
</dbReference>
<dbReference type="Pfam" id="PF13409">
    <property type="entry name" value="GST_N_2"/>
    <property type="match status" value="1"/>
</dbReference>
<dbReference type="InterPro" id="IPR004045">
    <property type="entry name" value="Glutathione_S-Trfase_N"/>
</dbReference>
<evidence type="ECO:0000313" key="2">
    <source>
        <dbReference type="EMBL" id="NNG56165.1"/>
    </source>
</evidence>
<accession>A0A411LES9</accession>
<dbReference type="InterPro" id="IPR050983">
    <property type="entry name" value="GST_Omega/HSP26"/>
</dbReference>
<evidence type="ECO:0000313" key="3">
    <source>
        <dbReference type="EMBL" id="QPT07492.1"/>
    </source>
</evidence>
<dbReference type="AlphaFoldDB" id="A0A411LES9"/>
<dbReference type="Proteomes" id="UP000550136">
    <property type="component" value="Unassembled WGS sequence"/>
</dbReference>
<reference evidence="2 4" key="1">
    <citation type="submission" date="2020-05" db="EMBL/GenBank/DDBJ databases">
        <title>Draft Genome Sequences of Sphingomonas sp. Isolated from the International Space Station.</title>
        <authorList>
            <person name="Bijlani S."/>
            <person name="Singh N.K."/>
            <person name="Mason C.E."/>
            <person name="Wang C.C."/>
            <person name="Venkateswaran K."/>
        </authorList>
    </citation>
    <scope>NUCLEOTIDE SEQUENCE [LARGE SCALE GENOMIC DNA]</scope>
    <source>
        <strain evidence="2 4">FKI-L5-BR-P1</strain>
    </source>
</reference>
<proteinExistence type="predicted"/>
<dbReference type="Proteomes" id="UP000594836">
    <property type="component" value="Chromosome"/>
</dbReference>